<name>K9YV93_DACS8</name>
<dbReference type="RefSeq" id="WP_015229243.1">
    <property type="nucleotide sequence ID" value="NC_019780.1"/>
</dbReference>
<dbReference type="EMBL" id="CP003944">
    <property type="protein sequence ID" value="AFZ50245.1"/>
    <property type="molecule type" value="Genomic_DNA"/>
</dbReference>
<feature type="transmembrane region" description="Helical" evidence="7">
    <location>
        <begin position="188"/>
        <end position="207"/>
    </location>
</feature>
<feature type="transmembrane region" description="Helical" evidence="7">
    <location>
        <begin position="274"/>
        <end position="307"/>
    </location>
</feature>
<keyword evidence="3" id="KW-1003">Cell membrane</keyword>
<evidence type="ECO:0000256" key="2">
    <source>
        <dbReference type="ARBA" id="ARBA00005262"/>
    </source>
</evidence>
<feature type="transmembrane region" description="Helical" evidence="7">
    <location>
        <begin position="145"/>
        <end position="176"/>
    </location>
</feature>
<evidence type="ECO:0000256" key="5">
    <source>
        <dbReference type="ARBA" id="ARBA00022989"/>
    </source>
</evidence>
<comment type="similarity">
    <text evidence="2">Belongs to the chromate ion transporter (CHR) (TC 2.A.51) family.</text>
</comment>
<feature type="transmembrane region" description="Helical" evidence="7">
    <location>
        <begin position="346"/>
        <end position="363"/>
    </location>
</feature>
<dbReference type="PANTHER" id="PTHR33567">
    <property type="entry name" value="CHROMATE ION TRANSPORTER (EUROFUNG)"/>
    <property type="match status" value="1"/>
</dbReference>
<dbReference type="AlphaFoldDB" id="K9YV93"/>
<dbReference type="InterPro" id="IPR003370">
    <property type="entry name" value="Chromate_transpt"/>
</dbReference>
<gene>
    <name evidence="8" type="ORF">Dacsa_1566</name>
</gene>
<dbReference type="InterPro" id="IPR014047">
    <property type="entry name" value="Chr_Tranpt_l_chain"/>
</dbReference>
<sequence length="389" mass="41718">MSGTSSQRLLEIAQVFFKLGVIGFGGPAAHIAMMEEEVVTRREWIDRSRFLDLIGATNLIPGPNSTEMAIHLGYIQGGFFGLIIAGVCFLFPAVLITGIFAWIYVSYGDLPQIAPLFYGIKPAVLAVILGALWKLGKKAIKGYQFVLIGFGVAVLLLLGINEVIALLIGGFVGMLLLQKVLPKETAEGLIGVLSFGTILKAVAATTAKTIPPLWKLGLFFLKVGSILFGSGYVLIAFIEGELVNQNGWLTQQQLLDAIAIGQFTPGPVLSTSTFIGYVVAGIPGAIVATLGIFFPSFIFVLILNPLIPKLRNSAWTSAFLDAVNVSAVGLMAVLTLQLAYSLFLQPLDYIAILIFILGAIALFRFKLSPLWLVFGGAILGLIFNLLNLL</sequence>
<dbReference type="GO" id="GO:0015109">
    <property type="term" value="F:chromate transmembrane transporter activity"/>
    <property type="evidence" value="ECO:0007669"/>
    <property type="project" value="InterPro"/>
</dbReference>
<dbReference type="Pfam" id="PF02417">
    <property type="entry name" value="Chromate_transp"/>
    <property type="match status" value="2"/>
</dbReference>
<evidence type="ECO:0000256" key="1">
    <source>
        <dbReference type="ARBA" id="ARBA00004651"/>
    </source>
</evidence>
<keyword evidence="5 7" id="KW-1133">Transmembrane helix</keyword>
<dbReference type="PATRIC" id="fig|13035.3.peg.1765"/>
<dbReference type="HOGENOM" id="CLU_018106_0_0_3"/>
<feature type="transmembrane region" description="Helical" evidence="7">
    <location>
        <begin position="370"/>
        <end position="388"/>
    </location>
</feature>
<dbReference type="GO" id="GO:0005886">
    <property type="term" value="C:plasma membrane"/>
    <property type="evidence" value="ECO:0007669"/>
    <property type="project" value="UniProtKB-SubCell"/>
</dbReference>
<feature type="transmembrane region" description="Helical" evidence="7">
    <location>
        <begin position="319"/>
        <end position="340"/>
    </location>
</feature>
<organism evidence="8 9">
    <name type="scientific">Dactylococcopsis salina (strain PCC 8305)</name>
    <name type="common">Myxobactron salinum</name>
    <dbReference type="NCBI Taxonomy" id="13035"/>
    <lineage>
        <taxon>Bacteria</taxon>
        <taxon>Bacillati</taxon>
        <taxon>Cyanobacteriota</taxon>
        <taxon>Cyanophyceae</taxon>
        <taxon>Nodosilineales</taxon>
        <taxon>Cymatolegaceae</taxon>
        <taxon>Dactylococcopsis</taxon>
    </lineage>
</organism>
<dbReference type="Proteomes" id="UP000010482">
    <property type="component" value="Chromosome"/>
</dbReference>
<accession>K9YV93</accession>
<feature type="transmembrane region" description="Helical" evidence="7">
    <location>
        <begin position="116"/>
        <end position="133"/>
    </location>
</feature>
<proteinExistence type="inferred from homology"/>
<keyword evidence="4 7" id="KW-0812">Transmembrane</keyword>
<dbReference type="PIRSF" id="PIRSF004810">
    <property type="entry name" value="ChrA"/>
    <property type="match status" value="1"/>
</dbReference>
<comment type="subcellular location">
    <subcellularLocation>
        <location evidence="1">Cell membrane</location>
        <topology evidence="1">Multi-pass membrane protein</topology>
    </subcellularLocation>
</comment>
<dbReference type="NCBIfam" id="TIGR00937">
    <property type="entry name" value="2A51"/>
    <property type="match status" value="1"/>
</dbReference>
<feature type="transmembrane region" description="Helical" evidence="7">
    <location>
        <begin position="12"/>
        <end position="32"/>
    </location>
</feature>
<keyword evidence="6 7" id="KW-0472">Membrane</keyword>
<feature type="transmembrane region" description="Helical" evidence="7">
    <location>
        <begin position="219"/>
        <end position="238"/>
    </location>
</feature>
<dbReference type="eggNOG" id="COG2059">
    <property type="taxonomic scope" value="Bacteria"/>
</dbReference>
<evidence type="ECO:0000313" key="8">
    <source>
        <dbReference type="EMBL" id="AFZ50245.1"/>
    </source>
</evidence>
<keyword evidence="9" id="KW-1185">Reference proteome</keyword>
<reference evidence="8" key="1">
    <citation type="submission" date="2012-04" db="EMBL/GenBank/DDBJ databases">
        <title>Finished genome of Dactylococcopsis salina PCC 8305.</title>
        <authorList>
            <consortium name="US DOE Joint Genome Institute"/>
            <person name="Gugger M."/>
            <person name="Coursin T."/>
            <person name="Rippka R."/>
            <person name="Tandeau De Marsac N."/>
            <person name="Huntemann M."/>
            <person name="Wei C.-L."/>
            <person name="Han J."/>
            <person name="Detter J.C."/>
            <person name="Han C."/>
            <person name="Tapia R."/>
            <person name="Daligault H."/>
            <person name="Chen A."/>
            <person name="Krypides N."/>
            <person name="Mavromatis K."/>
            <person name="Markowitz V."/>
            <person name="Szeto E."/>
            <person name="Ivanova N."/>
            <person name="Ovchinnikova G."/>
            <person name="Pagani I."/>
            <person name="Pati A."/>
            <person name="Goodwin L."/>
            <person name="Peters L."/>
            <person name="Pitluck S."/>
            <person name="Woyke T."/>
            <person name="Kerfeld C."/>
        </authorList>
    </citation>
    <scope>NUCLEOTIDE SEQUENCE [LARGE SCALE GENOMIC DNA]</scope>
    <source>
        <strain evidence="8">PCC 8305</strain>
    </source>
</reference>
<dbReference type="OrthoDB" id="9788907at2"/>
<evidence type="ECO:0000256" key="3">
    <source>
        <dbReference type="ARBA" id="ARBA00022475"/>
    </source>
</evidence>
<dbReference type="PANTHER" id="PTHR33567:SF3">
    <property type="entry name" value="CHROMATE ION TRANSPORTER (EUROFUNG)"/>
    <property type="match status" value="1"/>
</dbReference>
<evidence type="ECO:0000256" key="7">
    <source>
        <dbReference type="SAM" id="Phobius"/>
    </source>
</evidence>
<evidence type="ECO:0000256" key="4">
    <source>
        <dbReference type="ARBA" id="ARBA00022692"/>
    </source>
</evidence>
<dbReference type="KEGG" id="dsl:Dacsa_1566"/>
<evidence type="ECO:0000256" key="6">
    <source>
        <dbReference type="ARBA" id="ARBA00023136"/>
    </source>
</evidence>
<protein>
    <submittedName>
        <fullName evidence="8">Chromate transporter, chromate ion transporter family</fullName>
    </submittedName>
</protein>
<feature type="transmembrane region" description="Helical" evidence="7">
    <location>
        <begin position="78"/>
        <end position="104"/>
    </location>
</feature>
<evidence type="ECO:0000313" key="9">
    <source>
        <dbReference type="Proteomes" id="UP000010482"/>
    </source>
</evidence>